<comment type="pathway">
    <text evidence="2">Protein modification; protein glycosylation.</text>
</comment>
<comment type="catalytic activity">
    <reaction evidence="11">
        <text>an alpha-D-Man-(1-&gt;3)-[alpha-D-Man-(1-&gt;6)]-beta-D-Man-(1-&gt;4)-beta-D-GlcNAc-(1-&gt;4)-alpha-D-GlcNAc-diphospho-di-trans,poly-cis-dolichol + 2 GDP-alpha-D-mannose = an alpha-D-Man-(1-&gt;2)-alpha-D-Man-(1-&gt;2)-alpha-D-Man-(1-&gt;3)-[alpha-D-Man-(1-&gt;6)]-beta-D-Man-(1-&gt;4)-beta-D-GlcNAc-(1-&gt;4)-alpha-D-GlcNAc-diphospho-di-trans,poly-cis-dolichol + 2 GDP + 2 H(+)</text>
        <dbReference type="Rhea" id="RHEA:29523"/>
        <dbReference type="Rhea" id="RHEA-COMP:19515"/>
        <dbReference type="Rhea" id="RHEA-COMP:19516"/>
        <dbReference type="ChEBI" id="CHEBI:15378"/>
        <dbReference type="ChEBI" id="CHEBI:57527"/>
        <dbReference type="ChEBI" id="CHEBI:58189"/>
        <dbReference type="ChEBI" id="CHEBI:132511"/>
        <dbReference type="ChEBI" id="CHEBI:132515"/>
        <dbReference type="EC" id="2.4.1.131"/>
    </reaction>
    <physiologicalReaction direction="left-to-right" evidence="11">
        <dbReference type="Rhea" id="RHEA:29524"/>
    </physiologicalReaction>
</comment>
<dbReference type="PANTHER" id="PTHR45919">
    <property type="entry name" value="GDP-MAN:MAN(3)GLCNAC(2)-PP-DOL ALPHA-1,2-MANNOSYLTRANSFERASE"/>
    <property type="match status" value="1"/>
</dbReference>
<feature type="transmembrane region" description="Helical" evidence="13">
    <location>
        <begin position="314"/>
        <end position="339"/>
    </location>
</feature>
<evidence type="ECO:0000256" key="13">
    <source>
        <dbReference type="SAM" id="Phobius"/>
    </source>
</evidence>
<feature type="domain" description="Glycosyl transferase family 1" evidence="14">
    <location>
        <begin position="589"/>
        <end position="747"/>
    </location>
</feature>
<evidence type="ECO:0000259" key="15">
    <source>
        <dbReference type="Pfam" id="PF15924"/>
    </source>
</evidence>
<organism evidence="16 17">
    <name type="scientific">Perkinsus olseni</name>
    <name type="common">Perkinsus atlanticus</name>
    <dbReference type="NCBI Taxonomy" id="32597"/>
    <lineage>
        <taxon>Eukaryota</taxon>
        <taxon>Sar</taxon>
        <taxon>Alveolata</taxon>
        <taxon>Perkinsozoa</taxon>
        <taxon>Perkinsea</taxon>
        <taxon>Perkinsida</taxon>
        <taxon>Perkinsidae</taxon>
        <taxon>Perkinsus</taxon>
    </lineage>
</organism>
<dbReference type="InterPro" id="IPR031814">
    <property type="entry name" value="ALG11_N"/>
</dbReference>
<dbReference type="Pfam" id="PF00534">
    <property type="entry name" value="Glycos_transf_1"/>
    <property type="match status" value="1"/>
</dbReference>
<dbReference type="GO" id="GO:0005789">
    <property type="term" value="C:endoplasmic reticulum membrane"/>
    <property type="evidence" value="ECO:0007669"/>
    <property type="project" value="UniProtKB-SubCell"/>
</dbReference>
<dbReference type="SUPFAM" id="SSF53756">
    <property type="entry name" value="UDP-Glycosyltransferase/glycogen phosphorylase"/>
    <property type="match status" value="1"/>
</dbReference>
<proteinExistence type="predicted"/>
<evidence type="ECO:0000256" key="7">
    <source>
        <dbReference type="ARBA" id="ARBA00022692"/>
    </source>
</evidence>
<dbReference type="EMBL" id="JABANP010000295">
    <property type="protein sequence ID" value="KAF4684762.1"/>
    <property type="molecule type" value="Genomic_DNA"/>
</dbReference>
<evidence type="ECO:0000256" key="3">
    <source>
        <dbReference type="ARBA" id="ARBA00012645"/>
    </source>
</evidence>
<evidence type="ECO:0000256" key="5">
    <source>
        <dbReference type="ARBA" id="ARBA00022676"/>
    </source>
</evidence>
<feature type="compositionally biased region" description="Acidic residues" evidence="12">
    <location>
        <begin position="24"/>
        <end position="36"/>
    </location>
</feature>
<dbReference type="Gene3D" id="3.40.50.2000">
    <property type="entry name" value="Glycogen Phosphorylase B"/>
    <property type="match status" value="1"/>
</dbReference>
<feature type="compositionally biased region" description="Basic and acidic residues" evidence="12">
    <location>
        <begin position="82"/>
        <end position="92"/>
    </location>
</feature>
<comment type="subcellular location">
    <subcellularLocation>
        <location evidence="1">Endoplasmic reticulum membrane</location>
        <topology evidence="1">Single-pass membrane protein</topology>
    </subcellularLocation>
</comment>
<evidence type="ECO:0000256" key="9">
    <source>
        <dbReference type="ARBA" id="ARBA00022989"/>
    </source>
</evidence>
<feature type="compositionally biased region" description="Polar residues" evidence="12">
    <location>
        <begin position="96"/>
        <end position="105"/>
    </location>
</feature>
<feature type="region of interest" description="Disordered" evidence="12">
    <location>
        <begin position="19"/>
        <end position="120"/>
    </location>
</feature>
<evidence type="ECO:0000256" key="12">
    <source>
        <dbReference type="SAM" id="MobiDB-lite"/>
    </source>
</evidence>
<dbReference type="AlphaFoldDB" id="A0A7J6NLJ4"/>
<keyword evidence="9 13" id="KW-1133">Transmembrane helix</keyword>
<evidence type="ECO:0000256" key="4">
    <source>
        <dbReference type="ARBA" id="ARBA00022018"/>
    </source>
</evidence>
<evidence type="ECO:0000256" key="11">
    <source>
        <dbReference type="ARBA" id="ARBA00045065"/>
    </source>
</evidence>
<evidence type="ECO:0000256" key="1">
    <source>
        <dbReference type="ARBA" id="ARBA00004389"/>
    </source>
</evidence>
<dbReference type="PANTHER" id="PTHR45919:SF1">
    <property type="entry name" value="GDP-MAN:MAN(3)GLCNAC(2)-PP-DOL ALPHA-1,2-MANNOSYLTRANSFERASE"/>
    <property type="match status" value="1"/>
</dbReference>
<accession>A0A7J6NLJ4</accession>
<reference evidence="16 17" key="1">
    <citation type="submission" date="2020-04" db="EMBL/GenBank/DDBJ databases">
        <title>Perkinsus olseni comparative genomics.</title>
        <authorList>
            <person name="Bogema D.R."/>
        </authorList>
    </citation>
    <scope>NUCLEOTIDE SEQUENCE [LARGE SCALE GENOMIC DNA]</scope>
    <source>
        <strain evidence="16">00978-12</strain>
    </source>
</reference>
<evidence type="ECO:0000256" key="6">
    <source>
        <dbReference type="ARBA" id="ARBA00022679"/>
    </source>
</evidence>
<protein>
    <recommendedName>
        <fullName evidence="4">GDP-Man:Man(3)GlcNAc(2)-PP-Dol alpha-1,2-mannosyltransferase</fullName>
        <ecNumber evidence="3">2.4.1.131</ecNumber>
    </recommendedName>
</protein>
<feature type="compositionally biased region" description="Basic residues" evidence="12">
    <location>
        <begin position="43"/>
        <end position="54"/>
    </location>
</feature>
<dbReference type="InterPro" id="IPR001296">
    <property type="entry name" value="Glyco_trans_1"/>
</dbReference>
<dbReference type="Proteomes" id="UP000541610">
    <property type="component" value="Unassembled WGS sequence"/>
</dbReference>
<dbReference type="OrthoDB" id="2276068at2759"/>
<dbReference type="InterPro" id="IPR038013">
    <property type="entry name" value="ALG11"/>
</dbReference>
<comment type="caution">
    <text evidence="16">The sequence shown here is derived from an EMBL/GenBank/DDBJ whole genome shotgun (WGS) entry which is preliminary data.</text>
</comment>
<evidence type="ECO:0000256" key="8">
    <source>
        <dbReference type="ARBA" id="ARBA00022824"/>
    </source>
</evidence>
<gene>
    <name evidence="16" type="primary">ALG11_1</name>
    <name evidence="16" type="ORF">FOZ60_007362</name>
</gene>
<evidence type="ECO:0000259" key="14">
    <source>
        <dbReference type="Pfam" id="PF00534"/>
    </source>
</evidence>
<dbReference type="GO" id="GO:0004377">
    <property type="term" value="F:GDP-Man:Man(3)GlcNAc(2)-PP-Dol alpha-1,2-mannosyltransferase activity"/>
    <property type="evidence" value="ECO:0007669"/>
    <property type="project" value="UniProtKB-EC"/>
</dbReference>
<feature type="domain" description="ALG11 mannosyltransferase N-terminal" evidence="15">
    <location>
        <begin position="354"/>
        <end position="564"/>
    </location>
</feature>
<evidence type="ECO:0000313" key="16">
    <source>
        <dbReference type="EMBL" id="KAF4684762.1"/>
    </source>
</evidence>
<dbReference type="Pfam" id="PF15924">
    <property type="entry name" value="ALG11_N"/>
    <property type="match status" value="1"/>
</dbReference>
<keyword evidence="8" id="KW-0256">Endoplasmic reticulum</keyword>
<sequence>MPSRGPLLAELNSDVARVAAEASGESDDWVTEEELEGNDKSRSSRSKGRRKATRRTAGSKEKKNDAQEAEMFIHLMTAMLEAQERQSKKERGSGGSSTASNGPSRSSEKYPPWDDSFMMDDPFEDDYDPFEDDILFGDDEEEEETATPRDLVHWPSMWRLVSEALSVHGDSNDIPKAIEGLLIKGELAMQTYNYSLALACAAAAQYLVAASEASECSLIRANAIEMISVYQLGSRPAAVKIRDQLLDGLPGDDIKEAGMMSDYLFKRFTGTCEVLDMMPQLIGLLKQARDEKKRFIFVPTNSSMNYLSRSRLRAFLRLALVPLQLVVALATSLALAVFVRILPRPQVKQRPTLAYFFHPDCASGGGGERVLWAAVLGLLRANREGEIVIYTDEKSSVNKVLRGVSDRFGIRLPSGSPKRIRFVAVRFTQLLRVDPWPTLTVIGQSLGAALVAMTGFVNEKPRHVFVDTVGQAFIYPFVRLACGPNVRIAAYVHYPTMSRDMLARVTSGTAMYNNSLAVASSPILTKLKSLYYRTFLKAYGYAGRFASVVLTNSTWTDSRIKAIWQVPTTVVYPPADLRRGSGEGPRRGSDLRPNLVVSLSQFRREKNQSLQLEAFAKVLTRVPSAKMTMMGAVRPNVADDQALLQELKGEAGRLGIGDNVLFKVNAPWPEVLAELNRARVAIHTMKDEHFGIALLEFMSAGCVVVANDSGGPRDDIVGSGADAVGFLAEDADGYAAAIVEVLSGWSSQKITCLRDKAAKKLDSFNNDAEFGDVFAAKLSEIVK</sequence>
<keyword evidence="5" id="KW-0328">Glycosyltransferase</keyword>
<dbReference type="EC" id="2.4.1.131" evidence="3"/>
<keyword evidence="7 13" id="KW-0812">Transmembrane</keyword>
<evidence type="ECO:0000256" key="2">
    <source>
        <dbReference type="ARBA" id="ARBA00004922"/>
    </source>
</evidence>
<evidence type="ECO:0000313" key="17">
    <source>
        <dbReference type="Proteomes" id="UP000541610"/>
    </source>
</evidence>
<keyword evidence="6" id="KW-0808">Transferase</keyword>
<name>A0A7J6NLJ4_PEROL</name>
<evidence type="ECO:0000256" key="10">
    <source>
        <dbReference type="ARBA" id="ARBA00023136"/>
    </source>
</evidence>
<dbReference type="GO" id="GO:0006487">
    <property type="term" value="P:protein N-linked glycosylation"/>
    <property type="evidence" value="ECO:0007669"/>
    <property type="project" value="TreeGrafter"/>
</dbReference>
<keyword evidence="10 13" id="KW-0472">Membrane</keyword>